<feature type="compositionally biased region" description="Polar residues" evidence="1">
    <location>
        <begin position="65"/>
        <end position="75"/>
    </location>
</feature>
<dbReference type="Proteomes" id="UP001487740">
    <property type="component" value="Unassembled WGS sequence"/>
</dbReference>
<evidence type="ECO:0000256" key="1">
    <source>
        <dbReference type="SAM" id="MobiDB-lite"/>
    </source>
</evidence>
<proteinExistence type="predicted"/>
<gene>
    <name evidence="2" type="ORF">O3P69_006096</name>
</gene>
<comment type="caution">
    <text evidence="2">The sequence shown here is derived from an EMBL/GenBank/DDBJ whole genome shotgun (WGS) entry which is preliminary data.</text>
</comment>
<sequence>MEMVVAVVAVVVTVLGDRKVITISNIFLSLRLRSKIPPLSESLLRTSGAGRAGKDWETRRDETGDASTQRQTWTGRGQDREGETEQVARKIRGTEWVDGRGFHHPVFPAPLTLNHPPNTAYQGDLVTSIKSWRREEGRRASDPATRPNPRLRDQGTAQQDADTKRRTVILHGAVQGVTHLQSATHVYCSSGLTYHNTSSTTTVFTLCYSPDPTYHKTNGPVLHSLCCPTDLTHHNTSKTTNAFTATPLTLATTTLAPPLQHSLSQDQCITPPRLNLTSSTNLACLKCSKTKRNSIGTSPDLN</sequence>
<evidence type="ECO:0000313" key="3">
    <source>
        <dbReference type="Proteomes" id="UP001487740"/>
    </source>
</evidence>
<dbReference type="AlphaFoldDB" id="A0AAW0U4X2"/>
<feature type="compositionally biased region" description="Basic and acidic residues" evidence="1">
    <location>
        <begin position="52"/>
        <end position="63"/>
    </location>
</feature>
<feature type="region of interest" description="Disordered" evidence="1">
    <location>
        <begin position="133"/>
        <end position="164"/>
    </location>
</feature>
<feature type="region of interest" description="Disordered" evidence="1">
    <location>
        <begin position="46"/>
        <end position="87"/>
    </location>
</feature>
<reference evidence="2 3" key="1">
    <citation type="submission" date="2023-03" db="EMBL/GenBank/DDBJ databases">
        <title>High-quality genome of Scylla paramamosain provides insights in environmental adaptation.</title>
        <authorList>
            <person name="Zhang L."/>
        </authorList>
    </citation>
    <scope>NUCLEOTIDE SEQUENCE [LARGE SCALE GENOMIC DNA]</scope>
    <source>
        <strain evidence="2">LZ_2023a</strain>
        <tissue evidence="2">Muscle</tissue>
    </source>
</reference>
<evidence type="ECO:0000313" key="2">
    <source>
        <dbReference type="EMBL" id="KAK8395112.1"/>
    </source>
</evidence>
<organism evidence="2 3">
    <name type="scientific">Scylla paramamosain</name>
    <name type="common">Mud crab</name>
    <dbReference type="NCBI Taxonomy" id="85552"/>
    <lineage>
        <taxon>Eukaryota</taxon>
        <taxon>Metazoa</taxon>
        <taxon>Ecdysozoa</taxon>
        <taxon>Arthropoda</taxon>
        <taxon>Crustacea</taxon>
        <taxon>Multicrustacea</taxon>
        <taxon>Malacostraca</taxon>
        <taxon>Eumalacostraca</taxon>
        <taxon>Eucarida</taxon>
        <taxon>Decapoda</taxon>
        <taxon>Pleocyemata</taxon>
        <taxon>Brachyura</taxon>
        <taxon>Eubrachyura</taxon>
        <taxon>Portunoidea</taxon>
        <taxon>Portunidae</taxon>
        <taxon>Portuninae</taxon>
        <taxon>Scylla</taxon>
    </lineage>
</organism>
<accession>A0AAW0U4X2</accession>
<dbReference type="EMBL" id="JARAKH010000018">
    <property type="protein sequence ID" value="KAK8395112.1"/>
    <property type="molecule type" value="Genomic_DNA"/>
</dbReference>
<name>A0AAW0U4X2_SCYPA</name>
<protein>
    <submittedName>
        <fullName evidence="2">Uncharacterized protein</fullName>
    </submittedName>
</protein>
<keyword evidence="3" id="KW-1185">Reference proteome</keyword>
<feature type="compositionally biased region" description="Basic and acidic residues" evidence="1">
    <location>
        <begin position="77"/>
        <end position="87"/>
    </location>
</feature>